<accession>A0A1G7LHK3</accession>
<dbReference type="PROSITE" id="PS51186">
    <property type="entry name" value="GNAT"/>
    <property type="match status" value="1"/>
</dbReference>
<dbReference type="Gene3D" id="3.40.630.30">
    <property type="match status" value="1"/>
</dbReference>
<dbReference type="PANTHER" id="PTHR43877">
    <property type="entry name" value="AMINOALKYLPHOSPHONATE N-ACETYLTRANSFERASE-RELATED-RELATED"/>
    <property type="match status" value="1"/>
</dbReference>
<evidence type="ECO:0000313" key="4">
    <source>
        <dbReference type="EMBL" id="SDF49042.1"/>
    </source>
</evidence>
<dbReference type="CDD" id="cd04301">
    <property type="entry name" value="NAT_SF"/>
    <property type="match status" value="1"/>
</dbReference>
<dbReference type="InterPro" id="IPR000182">
    <property type="entry name" value="GNAT_dom"/>
</dbReference>
<proteinExistence type="predicted"/>
<evidence type="ECO:0000256" key="2">
    <source>
        <dbReference type="ARBA" id="ARBA00023315"/>
    </source>
</evidence>
<dbReference type="Proteomes" id="UP000243378">
    <property type="component" value="Unassembled WGS sequence"/>
</dbReference>
<dbReference type="InterPro" id="IPR016181">
    <property type="entry name" value="Acyl_CoA_acyltransferase"/>
</dbReference>
<dbReference type="GO" id="GO:0016747">
    <property type="term" value="F:acyltransferase activity, transferring groups other than amino-acyl groups"/>
    <property type="evidence" value="ECO:0007669"/>
    <property type="project" value="InterPro"/>
</dbReference>
<dbReference type="Pfam" id="PF00583">
    <property type="entry name" value="Acetyltransf_1"/>
    <property type="match status" value="1"/>
</dbReference>
<reference evidence="4 5" key="1">
    <citation type="submission" date="2016-10" db="EMBL/GenBank/DDBJ databases">
        <authorList>
            <person name="de Groot N.N."/>
        </authorList>
    </citation>
    <scope>NUCLEOTIDE SEQUENCE [LARGE SCALE GENOMIC DNA]</scope>
    <source>
        <strain evidence="4 5">LMG 25475</strain>
    </source>
</reference>
<keyword evidence="2" id="KW-0012">Acyltransferase</keyword>
<gene>
    <name evidence="4" type="ORF">SAMN05216381_1692</name>
</gene>
<dbReference type="STRING" id="640205.SAMN05216381_1692"/>
<organism evidence="4 5">
    <name type="scientific">Phytopseudomonas seleniipraecipitans</name>
    <dbReference type="NCBI Taxonomy" id="640205"/>
    <lineage>
        <taxon>Bacteria</taxon>
        <taxon>Pseudomonadati</taxon>
        <taxon>Pseudomonadota</taxon>
        <taxon>Gammaproteobacteria</taxon>
        <taxon>Pseudomonadales</taxon>
        <taxon>Pseudomonadaceae</taxon>
        <taxon>Phytopseudomonas</taxon>
    </lineage>
</organism>
<dbReference type="EMBL" id="FNBM01000003">
    <property type="protein sequence ID" value="SDF49042.1"/>
    <property type="molecule type" value="Genomic_DNA"/>
</dbReference>
<dbReference type="OrthoDB" id="9805924at2"/>
<dbReference type="PANTHER" id="PTHR43877:SF2">
    <property type="entry name" value="AMINOALKYLPHOSPHONATE N-ACETYLTRANSFERASE-RELATED"/>
    <property type="match status" value="1"/>
</dbReference>
<dbReference type="AlphaFoldDB" id="A0A1G7LHK3"/>
<protein>
    <submittedName>
        <fullName evidence="4">Acetyltransferase (GNAT) family protein</fullName>
    </submittedName>
</protein>
<dbReference type="SUPFAM" id="SSF55729">
    <property type="entry name" value="Acyl-CoA N-acyltransferases (Nat)"/>
    <property type="match status" value="1"/>
</dbReference>
<name>A0A1G7LHK3_9GAMM</name>
<keyword evidence="1 4" id="KW-0808">Transferase</keyword>
<evidence type="ECO:0000259" key="3">
    <source>
        <dbReference type="PROSITE" id="PS51186"/>
    </source>
</evidence>
<dbReference type="RefSeq" id="WP_092366827.1">
    <property type="nucleotide sequence ID" value="NZ_FNBM01000003.1"/>
</dbReference>
<dbReference type="InterPro" id="IPR050832">
    <property type="entry name" value="Bact_Acetyltransf"/>
</dbReference>
<evidence type="ECO:0000256" key="1">
    <source>
        <dbReference type="ARBA" id="ARBA00022679"/>
    </source>
</evidence>
<evidence type="ECO:0000313" key="5">
    <source>
        <dbReference type="Proteomes" id="UP000243378"/>
    </source>
</evidence>
<sequence>MSSPITLQAVENEAQTLACFAVMCELRPHLHDAQAFVEQIGRQAVQGYRLLAAWRGDEVVALAGYRLQENTLYGRFVYLDDLVTRASEQRSGVGQQLIEAVRGEALRAGCAYLVLDTGLGNALAQRFYFRNGLLARGMHFAQSLQEIGA</sequence>
<feature type="domain" description="N-acetyltransferase" evidence="3">
    <location>
        <begin position="5"/>
        <end position="149"/>
    </location>
</feature>